<dbReference type="Gene3D" id="3.40.1350.10">
    <property type="match status" value="1"/>
</dbReference>
<keyword evidence="2" id="KW-1185">Reference proteome</keyword>
<comment type="caution">
    <text evidence="1">The sequence shown here is derived from an EMBL/GenBank/DDBJ whole genome shotgun (WGS) entry which is preliminary data.</text>
</comment>
<gene>
    <name evidence="1" type="ORF">GNZ13_30010</name>
</gene>
<evidence type="ECO:0000313" key="2">
    <source>
        <dbReference type="Proteomes" id="UP000655523"/>
    </source>
</evidence>
<accession>A0A972SK47</accession>
<dbReference type="GO" id="GO:0003676">
    <property type="term" value="F:nucleic acid binding"/>
    <property type="evidence" value="ECO:0007669"/>
    <property type="project" value="InterPro"/>
</dbReference>
<sequence length="415" mass="46338">MALYEMTGESLKEIRPQTFTQLGILERQNIQRAIRAHIAAITPKVKTMVLAEEFGDWVGANRRIDLLCLDDQAQLVVVELKRDNDGHMELQALRYAAMISTMRFEQAVAAHRKYLQSLGSDEDAEQVIREFLGVEEGNVALSDKVRIILASADFSTELTTTVLWLNKQRLDIRCVQMRPHQIADRVLLDIQQVIPLPEAEQYQVAVWEKSLEQEAAREPERDLTRYDLTIGDNLYPNLPKRRLIHAIVGEAFKQGVPVSVIESSVPWRGNLFLSADGTLDEAAFENEIGGEQPRYFTADDELFHANGKTYALSNQWGPRTLQAVDAILSHMPHADMIQYEATSGVTDEVTYGADVIRRRDTGTIEVERDGVLQLPAKPALRELASKLGVSIQNGSGKPLNTRALGAGVMAAIRAL</sequence>
<dbReference type="RefSeq" id="WP_172171376.1">
    <property type="nucleotide sequence ID" value="NZ_WOEZ01000178.1"/>
</dbReference>
<dbReference type="AlphaFoldDB" id="A0A972SK47"/>
<evidence type="ECO:0000313" key="1">
    <source>
        <dbReference type="EMBL" id="NPT58678.1"/>
    </source>
</evidence>
<proteinExistence type="predicted"/>
<dbReference type="EMBL" id="WOEZ01000178">
    <property type="protein sequence ID" value="NPT58678.1"/>
    <property type="molecule type" value="Genomic_DNA"/>
</dbReference>
<protein>
    <recommendedName>
        <fullName evidence="3">Endonuclease NucS</fullName>
    </recommendedName>
</protein>
<evidence type="ECO:0008006" key="3">
    <source>
        <dbReference type="Google" id="ProtNLM"/>
    </source>
</evidence>
<name>A0A972SK47_9BURK</name>
<organism evidence="1 2">
    <name type="scientific">Paraburkholderia elongata</name>
    <dbReference type="NCBI Taxonomy" id="2675747"/>
    <lineage>
        <taxon>Bacteria</taxon>
        <taxon>Pseudomonadati</taxon>
        <taxon>Pseudomonadota</taxon>
        <taxon>Betaproteobacteria</taxon>
        <taxon>Burkholderiales</taxon>
        <taxon>Burkholderiaceae</taxon>
        <taxon>Paraburkholderia</taxon>
    </lineage>
</organism>
<dbReference type="Proteomes" id="UP000655523">
    <property type="component" value="Unassembled WGS sequence"/>
</dbReference>
<dbReference type="InterPro" id="IPR011856">
    <property type="entry name" value="tRNA_endonuc-like_dom_sf"/>
</dbReference>
<reference evidence="1 2" key="1">
    <citation type="submission" date="2019-11" db="EMBL/GenBank/DDBJ databases">
        <title>Metabolism of dissolved organic matter in forest soils.</title>
        <authorList>
            <person name="Cyle K.T."/>
            <person name="Wilhelm R.C."/>
            <person name="Martinez C.E."/>
        </authorList>
    </citation>
    <scope>NUCLEOTIDE SEQUENCE [LARGE SCALE GENOMIC DNA]</scope>
    <source>
        <strain evidence="1 2">5N</strain>
    </source>
</reference>